<organism evidence="2 3">
    <name type="scientific">Ramlibacter rhizophilus</name>
    <dbReference type="NCBI Taxonomy" id="1781167"/>
    <lineage>
        <taxon>Bacteria</taxon>
        <taxon>Pseudomonadati</taxon>
        <taxon>Pseudomonadota</taxon>
        <taxon>Betaproteobacteria</taxon>
        <taxon>Burkholderiales</taxon>
        <taxon>Comamonadaceae</taxon>
        <taxon>Ramlibacter</taxon>
    </lineage>
</organism>
<name>A0A4Z0BKC6_9BURK</name>
<evidence type="ECO:0000313" key="2">
    <source>
        <dbReference type="EMBL" id="TFY98534.1"/>
    </source>
</evidence>
<sequence length="88" mass="9940">MRQLPKAIPELDGGLFLPRQVVDLLEVVLDEHDRMLQAGERRESRVVLGELRELLRMTGARPSLPSARDQLGLADPQQEMLARNLTRG</sequence>
<comment type="caution">
    <text evidence="2">The sequence shown here is derived from an EMBL/GenBank/DDBJ whole genome shotgun (WGS) entry which is preliminary data.</text>
</comment>
<dbReference type="RefSeq" id="WP_135285685.1">
    <property type="nucleotide sequence ID" value="NZ_SMLL01000005.1"/>
</dbReference>
<protein>
    <submittedName>
        <fullName evidence="2">Uncharacterized protein</fullName>
    </submittedName>
</protein>
<feature type="region of interest" description="Disordered" evidence="1">
    <location>
        <begin position="62"/>
        <end position="88"/>
    </location>
</feature>
<evidence type="ECO:0000313" key="3">
    <source>
        <dbReference type="Proteomes" id="UP000297564"/>
    </source>
</evidence>
<dbReference type="OrthoDB" id="8905593at2"/>
<dbReference type="Proteomes" id="UP000297564">
    <property type="component" value="Unassembled WGS sequence"/>
</dbReference>
<dbReference type="EMBL" id="SMLL01000005">
    <property type="protein sequence ID" value="TFY98534.1"/>
    <property type="molecule type" value="Genomic_DNA"/>
</dbReference>
<reference evidence="2 3" key="1">
    <citation type="submission" date="2019-03" db="EMBL/GenBank/DDBJ databases">
        <title>Ramlibacter rhizophilus CCTCC AB2015357, whole genome shotgun sequence.</title>
        <authorList>
            <person name="Zhang X."/>
            <person name="Feng G."/>
            <person name="Zhu H."/>
        </authorList>
    </citation>
    <scope>NUCLEOTIDE SEQUENCE [LARGE SCALE GENOMIC DNA]</scope>
    <source>
        <strain evidence="2 3">CCTCC AB2015357</strain>
    </source>
</reference>
<keyword evidence="3" id="KW-1185">Reference proteome</keyword>
<evidence type="ECO:0000256" key="1">
    <source>
        <dbReference type="SAM" id="MobiDB-lite"/>
    </source>
</evidence>
<gene>
    <name evidence="2" type="ORF">EZ242_13420</name>
</gene>
<accession>A0A4Z0BKC6</accession>
<proteinExistence type="predicted"/>
<dbReference type="AlphaFoldDB" id="A0A4Z0BKC6"/>